<name>A0A6J5PUA1_9CAUD</name>
<sequence length="88" mass="9955">MLTAEQLLEEARDAAERWGLGFRKESGPGARHFAFQPPLTDEKVVRAIDSFMWIAARDWPTGTKLIITQLRVVESTIVFNLEPEAQSL</sequence>
<gene>
    <name evidence="2" type="ORF">UFOVP1381_3</name>
    <name evidence="3" type="ORF">UFOVP1476_29</name>
    <name evidence="1" type="ORF">UFOVP944_17</name>
</gene>
<evidence type="ECO:0000313" key="3">
    <source>
        <dbReference type="EMBL" id="CAB4216053.1"/>
    </source>
</evidence>
<dbReference type="EMBL" id="LR796890">
    <property type="protein sequence ID" value="CAB4172941.1"/>
    <property type="molecule type" value="Genomic_DNA"/>
</dbReference>
<evidence type="ECO:0000313" key="2">
    <source>
        <dbReference type="EMBL" id="CAB4203231.1"/>
    </source>
</evidence>
<evidence type="ECO:0000313" key="1">
    <source>
        <dbReference type="EMBL" id="CAB4172941.1"/>
    </source>
</evidence>
<protein>
    <submittedName>
        <fullName evidence="1">Uncharacterized protein</fullName>
    </submittedName>
</protein>
<reference evidence="1" key="1">
    <citation type="submission" date="2020-05" db="EMBL/GenBank/DDBJ databases">
        <authorList>
            <person name="Chiriac C."/>
            <person name="Salcher M."/>
            <person name="Ghai R."/>
            <person name="Kavagutti S V."/>
        </authorList>
    </citation>
    <scope>NUCLEOTIDE SEQUENCE</scope>
</reference>
<dbReference type="EMBL" id="LR797437">
    <property type="protein sequence ID" value="CAB4216053.1"/>
    <property type="molecule type" value="Genomic_DNA"/>
</dbReference>
<proteinExistence type="predicted"/>
<dbReference type="EMBL" id="LR797328">
    <property type="protein sequence ID" value="CAB4203231.1"/>
    <property type="molecule type" value="Genomic_DNA"/>
</dbReference>
<accession>A0A6J5PUA1</accession>
<organism evidence="1">
    <name type="scientific">uncultured Caudovirales phage</name>
    <dbReference type="NCBI Taxonomy" id="2100421"/>
    <lineage>
        <taxon>Viruses</taxon>
        <taxon>Duplodnaviria</taxon>
        <taxon>Heunggongvirae</taxon>
        <taxon>Uroviricota</taxon>
        <taxon>Caudoviricetes</taxon>
        <taxon>Peduoviridae</taxon>
        <taxon>Maltschvirus</taxon>
        <taxon>Maltschvirus maltsch</taxon>
    </lineage>
</organism>